<proteinExistence type="predicted"/>
<organism evidence="1 2">
    <name type="scientific">Methanospirillum lacunae</name>
    <dbReference type="NCBI Taxonomy" id="668570"/>
    <lineage>
        <taxon>Archaea</taxon>
        <taxon>Methanobacteriati</taxon>
        <taxon>Methanobacteriota</taxon>
        <taxon>Stenosarchaea group</taxon>
        <taxon>Methanomicrobia</taxon>
        <taxon>Methanomicrobiales</taxon>
        <taxon>Methanospirillaceae</taxon>
        <taxon>Methanospirillum</taxon>
    </lineage>
</organism>
<gene>
    <name evidence="1" type="ORF">DK846_06385</name>
</gene>
<comment type="caution">
    <text evidence="1">The sequence shown here is derived from an EMBL/GenBank/DDBJ whole genome shotgun (WGS) entry which is preliminary data.</text>
</comment>
<evidence type="ECO:0000313" key="2">
    <source>
        <dbReference type="Proteomes" id="UP000245657"/>
    </source>
</evidence>
<name>A0A2V2N1U5_9EURY</name>
<keyword evidence="2" id="KW-1185">Reference proteome</keyword>
<sequence length="68" mass="7895">MDAWVEVSKIKEIANLSEVAIIRRVSLGLFNIDTVEIQRNATLHLKIVSDVSVIRAQQRHRKLHIYQM</sequence>
<dbReference type="EMBL" id="QGMY01000006">
    <property type="protein sequence ID" value="PWR72590.1"/>
    <property type="molecule type" value="Genomic_DNA"/>
</dbReference>
<protein>
    <submittedName>
        <fullName evidence="1">Uncharacterized protein</fullName>
    </submittedName>
</protein>
<accession>A0A2V2N1U5</accession>
<dbReference type="AlphaFoldDB" id="A0A2V2N1U5"/>
<dbReference type="Proteomes" id="UP000245657">
    <property type="component" value="Unassembled WGS sequence"/>
</dbReference>
<evidence type="ECO:0000313" key="1">
    <source>
        <dbReference type="EMBL" id="PWR72590.1"/>
    </source>
</evidence>
<reference evidence="1 2" key="1">
    <citation type="submission" date="2018-05" db="EMBL/GenBank/DDBJ databases">
        <title>Draft genome of Methanospirillum lacunae Ki8-1.</title>
        <authorList>
            <person name="Dueholm M.S."/>
            <person name="Nielsen P.H."/>
            <person name="Bakmann L.F."/>
            <person name="Otzen D.E."/>
        </authorList>
    </citation>
    <scope>NUCLEOTIDE SEQUENCE [LARGE SCALE GENOMIC DNA]</scope>
    <source>
        <strain evidence="1 2">Ki8-1</strain>
    </source>
</reference>